<keyword evidence="2" id="KW-1185">Reference proteome</keyword>
<sequence>EFLKSDEEMVIENNNAFNSLDDSTIYTSKFISYINQQSTNAYEIGSEKLCFDIE</sequence>
<name>A0ACA9KZ78_9GLOM</name>
<dbReference type="EMBL" id="CAJVPU010002228">
    <property type="protein sequence ID" value="CAG8497428.1"/>
    <property type="molecule type" value="Genomic_DNA"/>
</dbReference>
<gene>
    <name evidence="1" type="ORF">DHETER_LOCUS2849</name>
</gene>
<feature type="non-terminal residue" evidence="1">
    <location>
        <position position="1"/>
    </location>
</feature>
<comment type="caution">
    <text evidence="1">The sequence shown here is derived from an EMBL/GenBank/DDBJ whole genome shotgun (WGS) entry which is preliminary data.</text>
</comment>
<accession>A0ACA9KZ78</accession>
<protein>
    <submittedName>
        <fullName evidence="1">4607_t:CDS:1</fullName>
    </submittedName>
</protein>
<dbReference type="Proteomes" id="UP000789702">
    <property type="component" value="Unassembled WGS sequence"/>
</dbReference>
<organism evidence="1 2">
    <name type="scientific">Dentiscutata heterogama</name>
    <dbReference type="NCBI Taxonomy" id="1316150"/>
    <lineage>
        <taxon>Eukaryota</taxon>
        <taxon>Fungi</taxon>
        <taxon>Fungi incertae sedis</taxon>
        <taxon>Mucoromycota</taxon>
        <taxon>Glomeromycotina</taxon>
        <taxon>Glomeromycetes</taxon>
        <taxon>Diversisporales</taxon>
        <taxon>Gigasporaceae</taxon>
        <taxon>Dentiscutata</taxon>
    </lineage>
</organism>
<evidence type="ECO:0000313" key="2">
    <source>
        <dbReference type="Proteomes" id="UP000789702"/>
    </source>
</evidence>
<proteinExistence type="predicted"/>
<evidence type="ECO:0000313" key="1">
    <source>
        <dbReference type="EMBL" id="CAG8497428.1"/>
    </source>
</evidence>
<reference evidence="1" key="1">
    <citation type="submission" date="2021-06" db="EMBL/GenBank/DDBJ databases">
        <authorList>
            <person name="Kallberg Y."/>
            <person name="Tangrot J."/>
            <person name="Rosling A."/>
        </authorList>
    </citation>
    <scope>NUCLEOTIDE SEQUENCE</scope>
    <source>
        <strain evidence="1">IL203A</strain>
    </source>
</reference>